<reference evidence="2 3" key="1">
    <citation type="submission" date="2015-03" db="EMBL/GenBank/DDBJ databases">
        <title>Genomics and transcriptomics of the oil-accumulating basidiomycete yeast T. oleaginosus allow insights into substrate utilization and the diverse evolutionary trajectories of mating systems in fungi.</title>
        <authorList>
            <consortium name="DOE Joint Genome Institute"/>
            <person name="Kourist R."/>
            <person name="Kracht O."/>
            <person name="Bracharz F."/>
            <person name="Lipzen A."/>
            <person name="Nolan M."/>
            <person name="Ohm R."/>
            <person name="Grigoriev I."/>
            <person name="Sun S."/>
            <person name="Heitman J."/>
            <person name="Bruck T."/>
            <person name="Nowrousian M."/>
        </authorList>
    </citation>
    <scope>NUCLEOTIDE SEQUENCE [LARGE SCALE GENOMIC DNA]</scope>
    <source>
        <strain evidence="2 3">IBC0246</strain>
    </source>
</reference>
<feature type="compositionally biased region" description="Basic and acidic residues" evidence="1">
    <location>
        <begin position="272"/>
        <end position="288"/>
    </location>
</feature>
<dbReference type="RefSeq" id="XP_018283060.1">
    <property type="nucleotide sequence ID" value="XM_018427298.1"/>
</dbReference>
<feature type="compositionally biased region" description="Polar residues" evidence="1">
    <location>
        <begin position="153"/>
        <end position="167"/>
    </location>
</feature>
<gene>
    <name evidence="2" type="ORF">CC85DRAFT_6125</name>
</gene>
<feature type="region of interest" description="Disordered" evidence="1">
    <location>
        <begin position="57"/>
        <end position="190"/>
    </location>
</feature>
<dbReference type="AlphaFoldDB" id="A0A0J1BEM2"/>
<sequence length="322" mass="34659">MLTHRLIHHLILHHTYRPTRAPSLLSTFVYQHMALSPKPMLPKGEGADMNDVQDVDSQIDSGLNAPNANSGTANAASSASSSPSVSTASESTLRAVNIVPRIASGSPRDTRPVMHMGETSDEAPGETLCETSDETPPTSPSLPSSCISSQCPTPQSDRPPTSLYHATSPSRSRSRSRSRSQSSLALHVLPGTVLRRPDPIMSPLKWPSSSIPKKKSSIPDTWHPDECRGNWAGVNMGRQCCPVFARFGVCTCHWCGRLLQIPGPPMNGLPRTSREHDDWVRDEAERARASSGNGGVLSGEGEEESEPDSVSVRSHASCESIT</sequence>
<evidence type="ECO:0000313" key="3">
    <source>
        <dbReference type="Proteomes" id="UP000053611"/>
    </source>
</evidence>
<proteinExistence type="predicted"/>
<accession>A0A0J1BEM2</accession>
<dbReference type="EMBL" id="KQ087177">
    <property type="protein sequence ID" value="KLT46569.1"/>
    <property type="molecule type" value="Genomic_DNA"/>
</dbReference>
<feature type="compositionally biased region" description="Low complexity" evidence="1">
    <location>
        <begin position="64"/>
        <end position="92"/>
    </location>
</feature>
<evidence type="ECO:0000313" key="2">
    <source>
        <dbReference type="EMBL" id="KLT46569.1"/>
    </source>
</evidence>
<name>A0A0J1BEM2_9TREE</name>
<dbReference type="Proteomes" id="UP000053611">
    <property type="component" value="Unassembled WGS sequence"/>
</dbReference>
<feature type="region of interest" description="Disordered" evidence="1">
    <location>
        <begin position="264"/>
        <end position="322"/>
    </location>
</feature>
<dbReference type="GeneID" id="28987901"/>
<feature type="compositionally biased region" description="Low complexity" evidence="1">
    <location>
        <begin position="141"/>
        <end position="152"/>
    </location>
</feature>
<keyword evidence="3" id="KW-1185">Reference proteome</keyword>
<evidence type="ECO:0000256" key="1">
    <source>
        <dbReference type="SAM" id="MobiDB-lite"/>
    </source>
</evidence>
<organism evidence="2 3">
    <name type="scientific">Cutaneotrichosporon oleaginosum</name>
    <dbReference type="NCBI Taxonomy" id="879819"/>
    <lineage>
        <taxon>Eukaryota</taxon>
        <taxon>Fungi</taxon>
        <taxon>Dikarya</taxon>
        <taxon>Basidiomycota</taxon>
        <taxon>Agaricomycotina</taxon>
        <taxon>Tremellomycetes</taxon>
        <taxon>Trichosporonales</taxon>
        <taxon>Trichosporonaceae</taxon>
        <taxon>Cutaneotrichosporon</taxon>
    </lineage>
</organism>
<protein>
    <submittedName>
        <fullName evidence="2">Uncharacterized protein</fullName>
    </submittedName>
</protein>